<accession>A0A224Y694</accession>
<organism evidence="1">
    <name type="scientific">Rhipicephalus zambeziensis</name>
    <dbReference type="NCBI Taxonomy" id="60191"/>
    <lineage>
        <taxon>Eukaryota</taxon>
        <taxon>Metazoa</taxon>
        <taxon>Ecdysozoa</taxon>
        <taxon>Arthropoda</taxon>
        <taxon>Chelicerata</taxon>
        <taxon>Arachnida</taxon>
        <taxon>Acari</taxon>
        <taxon>Parasitiformes</taxon>
        <taxon>Ixodida</taxon>
        <taxon>Ixodoidea</taxon>
        <taxon>Ixodidae</taxon>
        <taxon>Rhipicephalinae</taxon>
        <taxon>Rhipicephalus</taxon>
        <taxon>Rhipicephalus</taxon>
    </lineage>
</organism>
<protein>
    <submittedName>
        <fullName evidence="1">Uncharacterized protein</fullName>
    </submittedName>
</protein>
<dbReference type="EMBL" id="GFPF01001940">
    <property type="protein sequence ID" value="MAA13086.1"/>
    <property type="molecule type" value="Transcribed_RNA"/>
</dbReference>
<evidence type="ECO:0000313" key="1">
    <source>
        <dbReference type="EMBL" id="MAA13086.1"/>
    </source>
</evidence>
<sequence>MSVAQTAASMATVPPTEIPRASARALVKASTVLLAKGAMVARSTRLPVDPEPRAPALVARLSPPDKDYNKACDFFVRNGLFGDYFLLLAVIHFITKSTYMSLPHAGEQHMRKLTKWKNNYSSV</sequence>
<name>A0A224Y694_9ACAR</name>
<proteinExistence type="predicted"/>
<dbReference type="AlphaFoldDB" id="A0A224Y694"/>
<reference evidence="1" key="1">
    <citation type="journal article" date="2017" name="Parasit. Vectors">
        <title>Sialotranscriptomics of Rhipicephalus zambeziensis reveals intricate expression profiles of secretory proteins and suggests tight temporal transcriptional regulation during blood-feeding.</title>
        <authorList>
            <person name="de Castro M.H."/>
            <person name="de Klerk D."/>
            <person name="Pienaar R."/>
            <person name="Rees D.J.G."/>
            <person name="Mans B.J."/>
        </authorList>
    </citation>
    <scope>NUCLEOTIDE SEQUENCE</scope>
    <source>
        <tissue evidence="1">Salivary glands</tissue>
    </source>
</reference>